<evidence type="ECO:0000259" key="1">
    <source>
        <dbReference type="SMART" id="SM01194"/>
    </source>
</evidence>
<dbReference type="AlphaFoldDB" id="A0A6G0XNK0"/>
<evidence type="ECO:0000313" key="3">
    <source>
        <dbReference type="Proteomes" id="UP000481153"/>
    </source>
</evidence>
<dbReference type="Proteomes" id="UP000481153">
    <property type="component" value="Unassembled WGS sequence"/>
</dbReference>
<dbReference type="GO" id="GO:0003747">
    <property type="term" value="F:translation release factor activity"/>
    <property type="evidence" value="ECO:0007669"/>
    <property type="project" value="InterPro"/>
</dbReference>
<dbReference type="SUPFAM" id="SSF55481">
    <property type="entry name" value="N-terminal domain of eukaryotic peptide chain release factor subunit 1, ERF1"/>
    <property type="match status" value="1"/>
</dbReference>
<dbReference type="EMBL" id="VJMJ01000032">
    <property type="protein sequence ID" value="KAF0741982.1"/>
    <property type="molecule type" value="Genomic_DNA"/>
</dbReference>
<proteinExistence type="predicted"/>
<evidence type="ECO:0000313" key="2">
    <source>
        <dbReference type="EMBL" id="KAF0741982.1"/>
    </source>
</evidence>
<keyword evidence="3" id="KW-1185">Reference proteome</keyword>
<accession>A0A6G0XNK0</accession>
<gene>
    <name evidence="2" type="ORF">Ae201684_002923</name>
</gene>
<dbReference type="PANTHER" id="PTHR10113">
    <property type="entry name" value="PEPTIDE CHAIN RELEASE FACTOR SUBUNIT 1"/>
    <property type="match status" value="1"/>
</dbReference>
<sequence length="106" mass="11541">MNRNAEDVRVERFKLKKLIDRLDAVRGSGTSLMSIIIPANGQISRTSQMLTEEYGTAANIKSQTTKSAVLGAITSAQQRLKLYNKCPPNGLVLFCGKCIGPDGNEK</sequence>
<comment type="caution">
    <text evidence="2">The sequence shown here is derived from an EMBL/GenBank/DDBJ whole genome shotgun (WGS) entry which is preliminary data.</text>
</comment>
<dbReference type="Pfam" id="PF03463">
    <property type="entry name" value="eRF1_1"/>
    <property type="match status" value="1"/>
</dbReference>
<dbReference type="InterPro" id="IPR005140">
    <property type="entry name" value="eRF1_Pelota-like_N"/>
</dbReference>
<dbReference type="InterPro" id="IPR004403">
    <property type="entry name" value="Peptide_chain-rel_eRF1/aRF1"/>
</dbReference>
<dbReference type="Gene3D" id="3.30.960.10">
    <property type="entry name" value="eRF1 domain 1"/>
    <property type="match status" value="1"/>
</dbReference>
<name>A0A6G0XNK0_9STRA</name>
<protein>
    <recommendedName>
        <fullName evidence="1">eRF1/Pelota-like N-terminal domain-containing protein</fullName>
    </recommendedName>
</protein>
<dbReference type="VEuPathDB" id="FungiDB:AeMF1_021615"/>
<dbReference type="SMART" id="SM01194">
    <property type="entry name" value="eRF1_1"/>
    <property type="match status" value="1"/>
</dbReference>
<feature type="domain" description="eRF1/Pelota-like N-terminal" evidence="1">
    <location>
        <begin position="5"/>
        <end position="105"/>
    </location>
</feature>
<dbReference type="InterPro" id="IPR024049">
    <property type="entry name" value="eRF1_1_sf"/>
</dbReference>
<reference evidence="2 3" key="1">
    <citation type="submission" date="2019-07" db="EMBL/GenBank/DDBJ databases">
        <title>Genomics analysis of Aphanomyces spp. identifies a new class of oomycete effector associated with host adaptation.</title>
        <authorList>
            <person name="Gaulin E."/>
        </authorList>
    </citation>
    <scope>NUCLEOTIDE SEQUENCE [LARGE SCALE GENOMIC DNA]</scope>
    <source>
        <strain evidence="2 3">ATCC 201684</strain>
    </source>
</reference>
<organism evidence="2 3">
    <name type="scientific">Aphanomyces euteiches</name>
    <dbReference type="NCBI Taxonomy" id="100861"/>
    <lineage>
        <taxon>Eukaryota</taxon>
        <taxon>Sar</taxon>
        <taxon>Stramenopiles</taxon>
        <taxon>Oomycota</taxon>
        <taxon>Saprolegniomycetes</taxon>
        <taxon>Saprolegniales</taxon>
        <taxon>Verrucalvaceae</taxon>
        <taxon>Aphanomyces</taxon>
    </lineage>
</organism>